<dbReference type="RefSeq" id="WP_344534739.1">
    <property type="nucleotide sequence ID" value="NZ_BAAAPE010000025.1"/>
</dbReference>
<protein>
    <recommendedName>
        <fullName evidence="4">Beta/gamma crystallin 'Greek key' domain-containing protein</fullName>
    </recommendedName>
</protein>
<dbReference type="EMBL" id="BAAAPE010000025">
    <property type="protein sequence ID" value="GAA2101195.1"/>
    <property type="molecule type" value="Genomic_DNA"/>
</dbReference>
<keyword evidence="3" id="KW-0732">Signal</keyword>
<evidence type="ECO:0000313" key="6">
    <source>
        <dbReference type="Proteomes" id="UP001500016"/>
    </source>
</evidence>
<keyword evidence="2" id="KW-0677">Repeat</keyword>
<dbReference type="InterPro" id="IPR011024">
    <property type="entry name" value="G_crystallin-like"/>
</dbReference>
<evidence type="ECO:0000313" key="5">
    <source>
        <dbReference type="EMBL" id="GAA2101195.1"/>
    </source>
</evidence>
<name>A0ABP5IIK6_9ACTN</name>
<evidence type="ECO:0000256" key="3">
    <source>
        <dbReference type="SAM" id="SignalP"/>
    </source>
</evidence>
<reference evidence="6" key="1">
    <citation type="journal article" date="2019" name="Int. J. Syst. Evol. Microbiol.">
        <title>The Global Catalogue of Microorganisms (GCM) 10K type strain sequencing project: providing services to taxonomists for standard genome sequencing and annotation.</title>
        <authorList>
            <consortium name="The Broad Institute Genomics Platform"/>
            <consortium name="The Broad Institute Genome Sequencing Center for Infectious Disease"/>
            <person name="Wu L."/>
            <person name="Ma J."/>
        </authorList>
    </citation>
    <scope>NUCLEOTIDE SEQUENCE [LARGE SCALE GENOMIC DNA]</scope>
    <source>
        <strain evidence="6">JCM 15478</strain>
    </source>
</reference>
<comment type="caution">
    <text evidence="5">The sequence shown here is derived from an EMBL/GenBank/DDBJ whole genome shotgun (WGS) entry which is preliminary data.</text>
</comment>
<gene>
    <name evidence="5" type="ORF">GCM10009801_74250</name>
</gene>
<dbReference type="Gene3D" id="2.60.20.10">
    <property type="entry name" value="Crystallins"/>
    <property type="match status" value="1"/>
</dbReference>
<evidence type="ECO:0000256" key="2">
    <source>
        <dbReference type="ARBA" id="ARBA00022737"/>
    </source>
</evidence>
<feature type="domain" description="Beta/gamma crystallin 'Greek key'" evidence="4">
    <location>
        <begin position="49"/>
        <end position="133"/>
    </location>
</feature>
<evidence type="ECO:0000259" key="4">
    <source>
        <dbReference type="SMART" id="SM00247"/>
    </source>
</evidence>
<dbReference type="InterPro" id="IPR001064">
    <property type="entry name" value="Beta/gamma_crystallin"/>
</dbReference>
<dbReference type="SUPFAM" id="SSF49695">
    <property type="entry name" value="gamma-Crystallin-like"/>
    <property type="match status" value="1"/>
</dbReference>
<organism evidence="5 6">
    <name type="scientific">Streptomyces albiaxialis</name>
    <dbReference type="NCBI Taxonomy" id="329523"/>
    <lineage>
        <taxon>Bacteria</taxon>
        <taxon>Bacillati</taxon>
        <taxon>Actinomycetota</taxon>
        <taxon>Actinomycetes</taxon>
        <taxon>Kitasatosporales</taxon>
        <taxon>Streptomycetaceae</taxon>
        <taxon>Streptomyces</taxon>
    </lineage>
</organism>
<proteinExistence type="inferred from homology"/>
<evidence type="ECO:0000256" key="1">
    <source>
        <dbReference type="ARBA" id="ARBA00009646"/>
    </source>
</evidence>
<dbReference type="Proteomes" id="UP001500016">
    <property type="component" value="Unassembled WGS sequence"/>
</dbReference>
<comment type="similarity">
    <text evidence="1">Belongs to the beta/gamma-crystallin family.</text>
</comment>
<dbReference type="Pfam" id="PF03995">
    <property type="entry name" value="Inhibitor_I36"/>
    <property type="match status" value="1"/>
</dbReference>
<sequence>MKRKFVGALGALSLGAASLLGTASAAYAQEEGTASAQDAQLQFSCPSVSLCLFQYDNYGGSRLVIPERQKTPDLAARGFDNKASSMANQTGSEIILFQLANYSGIQYTAKPVSYDKTFSNNNFDNRASSVYWR</sequence>
<dbReference type="SMART" id="SM00247">
    <property type="entry name" value="XTALbg"/>
    <property type="match status" value="1"/>
</dbReference>
<feature type="signal peptide" evidence="3">
    <location>
        <begin position="1"/>
        <end position="28"/>
    </location>
</feature>
<keyword evidence="6" id="KW-1185">Reference proteome</keyword>
<accession>A0ABP5IIK6</accession>
<feature type="chain" id="PRO_5045202661" description="Beta/gamma crystallin 'Greek key' domain-containing protein" evidence="3">
    <location>
        <begin position="29"/>
        <end position="133"/>
    </location>
</feature>